<dbReference type="OrthoDB" id="411372at2759"/>
<gene>
    <name evidence="6" type="ORF">PHMEG_00014132</name>
</gene>
<keyword evidence="1" id="KW-0479">Metal-binding</keyword>
<comment type="caution">
    <text evidence="6">The sequence shown here is derived from an EMBL/GenBank/DDBJ whole genome shotgun (WGS) entry which is preliminary data.</text>
</comment>
<evidence type="ECO:0000259" key="5">
    <source>
        <dbReference type="PROSITE" id="PS51266"/>
    </source>
</evidence>
<sequence>MCKHIPNAQISFRAACCNRWFDCSECHFELSDHQQQPAAEMAFICKQCRKPFRKDLTAFDEEDESCPHCGNGLIQSVGDVSDSRANTPAVKSSEQLLVSRFN</sequence>
<dbReference type="Pfam" id="PF05495">
    <property type="entry name" value="zf-CHY"/>
    <property type="match status" value="1"/>
</dbReference>
<dbReference type="Proteomes" id="UP000198211">
    <property type="component" value="Unassembled WGS sequence"/>
</dbReference>
<keyword evidence="3" id="KW-0862">Zinc</keyword>
<reference evidence="7" key="1">
    <citation type="submission" date="2017-03" db="EMBL/GenBank/DDBJ databases">
        <title>Phytopthora megakarya and P. palmivora, two closely related causual agents of cacao black pod achieved similar genome size and gene model numbers by different mechanisms.</title>
        <authorList>
            <person name="Ali S."/>
            <person name="Shao J."/>
            <person name="Larry D.J."/>
            <person name="Kronmiller B."/>
            <person name="Shen D."/>
            <person name="Strem M.D."/>
            <person name="Melnick R.L."/>
            <person name="Guiltinan M.J."/>
            <person name="Tyler B.M."/>
            <person name="Meinhardt L.W."/>
            <person name="Bailey B.A."/>
        </authorList>
    </citation>
    <scope>NUCLEOTIDE SEQUENCE [LARGE SCALE GENOMIC DNA]</scope>
    <source>
        <strain evidence="7">zdho120</strain>
    </source>
</reference>
<evidence type="ECO:0000313" key="6">
    <source>
        <dbReference type="EMBL" id="OWZ12673.1"/>
    </source>
</evidence>
<evidence type="ECO:0000256" key="2">
    <source>
        <dbReference type="ARBA" id="ARBA00022771"/>
    </source>
</evidence>
<dbReference type="PANTHER" id="PTHR28082:SF2">
    <property type="entry name" value="CHY-TYPE DOMAIN-CONTAINING PROTEIN"/>
    <property type="match status" value="1"/>
</dbReference>
<dbReference type="InterPro" id="IPR037274">
    <property type="entry name" value="Znf_CHY_sf"/>
</dbReference>
<dbReference type="InterPro" id="IPR052604">
    <property type="entry name" value="Mito_Tim_assembly_helper"/>
</dbReference>
<keyword evidence="7" id="KW-1185">Reference proteome</keyword>
<evidence type="ECO:0000256" key="1">
    <source>
        <dbReference type="ARBA" id="ARBA00022723"/>
    </source>
</evidence>
<dbReference type="GO" id="GO:0008270">
    <property type="term" value="F:zinc ion binding"/>
    <property type="evidence" value="ECO:0007669"/>
    <property type="project" value="UniProtKB-KW"/>
</dbReference>
<dbReference type="GO" id="GO:0005758">
    <property type="term" value="C:mitochondrial intermembrane space"/>
    <property type="evidence" value="ECO:0007669"/>
    <property type="project" value="TreeGrafter"/>
</dbReference>
<dbReference type="AlphaFoldDB" id="A0A225W4L4"/>
<proteinExistence type="predicted"/>
<dbReference type="EMBL" id="NBNE01001783">
    <property type="protein sequence ID" value="OWZ12673.1"/>
    <property type="molecule type" value="Genomic_DNA"/>
</dbReference>
<dbReference type="GO" id="GO:0045041">
    <property type="term" value="P:protein import into mitochondrial intermembrane space"/>
    <property type="evidence" value="ECO:0007669"/>
    <property type="project" value="TreeGrafter"/>
</dbReference>
<dbReference type="InterPro" id="IPR008913">
    <property type="entry name" value="Znf_CHY"/>
</dbReference>
<evidence type="ECO:0000256" key="3">
    <source>
        <dbReference type="ARBA" id="ARBA00022833"/>
    </source>
</evidence>
<dbReference type="PROSITE" id="PS51266">
    <property type="entry name" value="ZF_CHY"/>
    <property type="match status" value="1"/>
</dbReference>
<keyword evidence="2 4" id="KW-0863">Zinc-finger</keyword>
<dbReference type="PANTHER" id="PTHR28082">
    <property type="entry name" value="ZINC FINGER PROTEIN"/>
    <property type="match status" value="1"/>
</dbReference>
<evidence type="ECO:0000256" key="4">
    <source>
        <dbReference type="PROSITE-ProRule" id="PRU00601"/>
    </source>
</evidence>
<name>A0A225W4L4_9STRA</name>
<accession>A0A225W4L4</accession>
<evidence type="ECO:0000313" key="7">
    <source>
        <dbReference type="Proteomes" id="UP000198211"/>
    </source>
</evidence>
<dbReference type="STRING" id="4795.A0A225W4L4"/>
<dbReference type="SUPFAM" id="SSF161219">
    <property type="entry name" value="CHY zinc finger-like"/>
    <property type="match status" value="1"/>
</dbReference>
<feature type="domain" description="CHY-type" evidence="5">
    <location>
        <begin position="1"/>
        <end position="71"/>
    </location>
</feature>
<organism evidence="6 7">
    <name type="scientific">Phytophthora megakarya</name>
    <dbReference type="NCBI Taxonomy" id="4795"/>
    <lineage>
        <taxon>Eukaryota</taxon>
        <taxon>Sar</taxon>
        <taxon>Stramenopiles</taxon>
        <taxon>Oomycota</taxon>
        <taxon>Peronosporomycetes</taxon>
        <taxon>Peronosporales</taxon>
        <taxon>Peronosporaceae</taxon>
        <taxon>Phytophthora</taxon>
    </lineage>
</organism>
<protein>
    <submittedName>
        <fullName evidence="6">Zinc finger protein</fullName>
    </submittedName>
</protein>